<proteinExistence type="predicted"/>
<dbReference type="InterPro" id="IPR029045">
    <property type="entry name" value="ClpP/crotonase-like_dom_sf"/>
</dbReference>
<evidence type="ECO:0000313" key="3">
    <source>
        <dbReference type="Proteomes" id="UP000177478"/>
    </source>
</evidence>
<dbReference type="InterPro" id="IPR047272">
    <property type="entry name" value="S49_SppA_C"/>
</dbReference>
<reference evidence="2 3" key="1">
    <citation type="journal article" date="2016" name="Nat. Commun.">
        <title>Thousands of microbial genomes shed light on interconnected biogeochemical processes in an aquifer system.</title>
        <authorList>
            <person name="Anantharaman K."/>
            <person name="Brown C.T."/>
            <person name="Hug L.A."/>
            <person name="Sharon I."/>
            <person name="Castelle C.J."/>
            <person name="Probst A.J."/>
            <person name="Thomas B.C."/>
            <person name="Singh A."/>
            <person name="Wilkins M.J."/>
            <person name="Karaoz U."/>
            <person name="Brodie E.L."/>
            <person name="Williams K.H."/>
            <person name="Hubbard S.S."/>
            <person name="Banfield J.F."/>
        </authorList>
    </citation>
    <scope>NUCLEOTIDE SEQUENCE [LARGE SCALE GENOMIC DNA]</scope>
</reference>
<dbReference type="InterPro" id="IPR002142">
    <property type="entry name" value="Peptidase_S49"/>
</dbReference>
<sequence length="275" mass="30205">MSWLKENWFKLFIALFLLAVLFWVVLYPDEPSESAKPGSDSTSADYGCNVWGIELRGELVTYRLGGETEEEPVDQTSSEEIVNTIQEAESDPKVKAILLEVDSPGGSGVAAEEIANALKYSTKPTVAQIRESGVSAAYWSATGAKTIFASANSDVGGIGVTMSYLQNVNQNTQNGLEFIELNTGKFKNAGDPNKPLTAEERKLFQRDLDIMLDNFISDVAHNRSIPLEEVRKLADGSSMLGTMALQNKLIDKIGGQTEVKRYLKEKIGEDPEICW</sequence>
<feature type="domain" description="Peptidase S49" evidence="1">
    <location>
        <begin position="119"/>
        <end position="266"/>
    </location>
</feature>
<dbReference type="SUPFAM" id="SSF52096">
    <property type="entry name" value="ClpP/crotonase"/>
    <property type="match status" value="1"/>
</dbReference>
<dbReference type="Gene3D" id="3.90.226.10">
    <property type="entry name" value="2-enoyl-CoA Hydratase, Chain A, domain 1"/>
    <property type="match status" value="2"/>
</dbReference>
<dbReference type="Proteomes" id="UP000177478">
    <property type="component" value="Unassembled WGS sequence"/>
</dbReference>
<comment type="caution">
    <text evidence="2">The sequence shown here is derived from an EMBL/GenBank/DDBJ whole genome shotgun (WGS) entry which is preliminary data.</text>
</comment>
<dbReference type="EMBL" id="MGKD01000009">
    <property type="protein sequence ID" value="OGN20065.1"/>
    <property type="molecule type" value="Genomic_DNA"/>
</dbReference>
<gene>
    <name evidence="2" type="ORF">A3F25_01870</name>
</gene>
<dbReference type="STRING" id="1802689.A3F25_01870"/>
<dbReference type="CDD" id="cd07023">
    <property type="entry name" value="S49_Sppa_N_C"/>
    <property type="match status" value="1"/>
</dbReference>
<protein>
    <recommendedName>
        <fullName evidence="1">Peptidase S49 domain-containing protein</fullName>
    </recommendedName>
</protein>
<dbReference type="GO" id="GO:0008233">
    <property type="term" value="F:peptidase activity"/>
    <property type="evidence" value="ECO:0007669"/>
    <property type="project" value="InterPro"/>
</dbReference>
<dbReference type="AlphaFoldDB" id="A0A1F8G408"/>
<dbReference type="PANTHER" id="PTHR33209">
    <property type="entry name" value="PROTEASE 4"/>
    <property type="match status" value="1"/>
</dbReference>
<organism evidence="2 3">
    <name type="scientific">Candidatus Yanofskybacteria bacterium RIFCSPHIGHO2_12_FULL_45_19b</name>
    <dbReference type="NCBI Taxonomy" id="1802689"/>
    <lineage>
        <taxon>Bacteria</taxon>
        <taxon>Candidatus Yanofskyibacteriota</taxon>
    </lineage>
</organism>
<dbReference type="Pfam" id="PF01343">
    <property type="entry name" value="Peptidase_S49"/>
    <property type="match status" value="1"/>
</dbReference>
<accession>A0A1F8G408</accession>
<name>A0A1F8G408_9BACT</name>
<evidence type="ECO:0000313" key="2">
    <source>
        <dbReference type="EMBL" id="OGN20065.1"/>
    </source>
</evidence>
<evidence type="ECO:0000259" key="1">
    <source>
        <dbReference type="Pfam" id="PF01343"/>
    </source>
</evidence>
<dbReference type="GO" id="GO:0006508">
    <property type="term" value="P:proteolysis"/>
    <property type="evidence" value="ECO:0007669"/>
    <property type="project" value="InterPro"/>
</dbReference>